<reference evidence="2" key="3">
    <citation type="submission" date="2019-07" db="EMBL/GenBank/DDBJ databases">
        <authorList>
            <person name="Whitman W."/>
            <person name="Huntemann M."/>
            <person name="Clum A."/>
            <person name="Pillay M."/>
            <person name="Palaniappan K."/>
            <person name="Varghese N."/>
            <person name="Mikhailova N."/>
            <person name="Stamatis D."/>
            <person name="Reddy T."/>
            <person name="Daum C."/>
            <person name="Shapiro N."/>
            <person name="Ivanova N."/>
            <person name="Kyrpides N."/>
            <person name="Woyke T."/>
        </authorList>
    </citation>
    <scope>NUCLEOTIDE SEQUENCE</scope>
    <source>
        <strain evidence="2">CGMCC 1.5380</strain>
    </source>
</reference>
<dbReference type="AlphaFoldDB" id="A0A562PYH0"/>
<evidence type="ECO:0000313" key="4">
    <source>
        <dbReference type="Proteomes" id="UP000321392"/>
    </source>
</evidence>
<protein>
    <submittedName>
        <fullName evidence="2">Uncharacterized protein</fullName>
    </submittedName>
</protein>
<reference evidence="1 3" key="2">
    <citation type="submission" date="2018-07" db="EMBL/GenBank/DDBJ databases">
        <title>Genomic Encyclopedia of Type Strains, Phase IV (KMG-IV): sequencing the most valuable type-strain genomes for metagenomic binning, comparative biology and taxonomic classification.</title>
        <authorList>
            <person name="Goeker M."/>
        </authorList>
    </citation>
    <scope>NUCLEOTIDE SEQUENCE [LARGE SCALE GENOMIC DNA]</scope>
    <source>
        <strain evidence="1 3">DSM 19728</strain>
    </source>
</reference>
<sequence>MKRNSLNDISQLDDLNRLNEIVSDKRLAKRATEKKNRRNRHYEKQFIKNTIERFDAE</sequence>
<comment type="caution">
    <text evidence="2">The sequence shown here is derived from an EMBL/GenBank/DDBJ whole genome shotgun (WGS) entry which is preliminary data.</text>
</comment>
<name>A0A562PYH0_9FLAO</name>
<organism evidence="2 4">
    <name type="scientific">Flavobacterium glaciei</name>
    <dbReference type="NCBI Taxonomy" id="386300"/>
    <lineage>
        <taxon>Bacteria</taxon>
        <taxon>Pseudomonadati</taxon>
        <taxon>Bacteroidota</taxon>
        <taxon>Flavobacteriia</taxon>
        <taxon>Flavobacteriales</taxon>
        <taxon>Flavobacteriaceae</taxon>
        <taxon>Flavobacterium</taxon>
    </lineage>
</organism>
<dbReference type="Proteomes" id="UP000254518">
    <property type="component" value="Unassembled WGS sequence"/>
</dbReference>
<dbReference type="EMBL" id="QQBA01000003">
    <property type="protein sequence ID" value="RDI56959.1"/>
    <property type="molecule type" value="Genomic_DNA"/>
</dbReference>
<evidence type="ECO:0000313" key="3">
    <source>
        <dbReference type="Proteomes" id="UP000254518"/>
    </source>
</evidence>
<evidence type="ECO:0000313" key="1">
    <source>
        <dbReference type="EMBL" id="RDI56959.1"/>
    </source>
</evidence>
<reference evidence="2 4" key="1">
    <citation type="journal article" date="2015" name="Stand. Genomic Sci.">
        <title>Genomic Encyclopedia of Bacterial and Archaeal Type Strains, Phase III: the genomes of soil and plant-associated and newly described type strains.</title>
        <authorList>
            <person name="Whitman W.B."/>
            <person name="Woyke T."/>
            <person name="Klenk H.P."/>
            <person name="Zhou Y."/>
            <person name="Lilburn T.G."/>
            <person name="Beck B.J."/>
            <person name="De Vos P."/>
            <person name="Vandamme P."/>
            <person name="Eisen J.A."/>
            <person name="Garrity G."/>
            <person name="Hugenholtz P."/>
            <person name="Kyrpides N.C."/>
        </authorList>
    </citation>
    <scope>NUCLEOTIDE SEQUENCE [LARGE SCALE GENOMIC DNA]</scope>
    <source>
        <strain evidence="2 4">CGMCC 1.5380</strain>
    </source>
</reference>
<gene>
    <name evidence="1" type="ORF">DFR66_103142</name>
    <name evidence="2" type="ORF">IQ02_00855</name>
</gene>
<dbReference type="Proteomes" id="UP000321392">
    <property type="component" value="Unassembled WGS sequence"/>
</dbReference>
<evidence type="ECO:0000313" key="2">
    <source>
        <dbReference type="EMBL" id="TWI49459.1"/>
    </source>
</evidence>
<proteinExistence type="predicted"/>
<accession>A0A562PYH0</accession>
<dbReference type="EMBL" id="VLKX01000003">
    <property type="protein sequence ID" value="TWI49459.1"/>
    <property type="molecule type" value="Genomic_DNA"/>
</dbReference>
<keyword evidence="3" id="KW-1185">Reference proteome</keyword>
<dbReference type="RefSeq" id="WP_167400483.1">
    <property type="nucleotide sequence ID" value="NZ_QQBA01000003.1"/>
</dbReference>